<protein>
    <submittedName>
        <fullName evidence="5">Alpha/beta hydrolase</fullName>
    </submittedName>
</protein>
<evidence type="ECO:0000313" key="5">
    <source>
        <dbReference type="EMBL" id="MFC4593085.1"/>
    </source>
</evidence>
<evidence type="ECO:0000256" key="2">
    <source>
        <dbReference type="ARBA" id="ARBA00022801"/>
    </source>
</evidence>
<dbReference type="GO" id="GO:0016787">
    <property type="term" value="F:hydrolase activity"/>
    <property type="evidence" value="ECO:0007669"/>
    <property type="project" value="UniProtKB-KW"/>
</dbReference>
<evidence type="ECO:0000259" key="4">
    <source>
        <dbReference type="Pfam" id="PF07859"/>
    </source>
</evidence>
<dbReference type="InterPro" id="IPR029058">
    <property type="entry name" value="AB_hydrolase_fold"/>
</dbReference>
<comment type="similarity">
    <text evidence="1">Belongs to the 'GDXG' lipolytic enzyme family.</text>
</comment>
<evidence type="ECO:0000256" key="3">
    <source>
        <dbReference type="PROSITE-ProRule" id="PRU10038"/>
    </source>
</evidence>
<dbReference type="Pfam" id="PF07859">
    <property type="entry name" value="Abhydrolase_3"/>
    <property type="match status" value="1"/>
</dbReference>
<comment type="caution">
    <text evidence="5">The sequence shown here is derived from an EMBL/GenBank/DDBJ whole genome shotgun (WGS) entry which is preliminary data.</text>
</comment>
<keyword evidence="6" id="KW-1185">Reference proteome</keyword>
<dbReference type="Gene3D" id="3.40.50.1820">
    <property type="entry name" value="alpha/beta hydrolase"/>
    <property type="match status" value="1"/>
</dbReference>
<name>A0ABV9ETV3_9SPHN</name>
<dbReference type="PANTHER" id="PTHR48081">
    <property type="entry name" value="AB HYDROLASE SUPERFAMILY PROTEIN C4A8.06C"/>
    <property type="match status" value="1"/>
</dbReference>
<gene>
    <name evidence="5" type="ORF">ACFO3E_02595</name>
</gene>
<dbReference type="InterPro" id="IPR013094">
    <property type="entry name" value="AB_hydrolase_3"/>
</dbReference>
<keyword evidence="2 5" id="KW-0378">Hydrolase</keyword>
<proteinExistence type="inferred from homology"/>
<dbReference type="PANTHER" id="PTHR48081:SF8">
    <property type="entry name" value="ALPHA_BETA HYDROLASE FOLD-3 DOMAIN-CONTAINING PROTEIN-RELATED"/>
    <property type="match status" value="1"/>
</dbReference>
<dbReference type="InterPro" id="IPR033140">
    <property type="entry name" value="Lipase_GDXG_put_SER_AS"/>
</dbReference>
<reference evidence="6" key="1">
    <citation type="journal article" date="2019" name="Int. J. Syst. Evol. Microbiol.">
        <title>The Global Catalogue of Microorganisms (GCM) 10K type strain sequencing project: providing services to taxonomists for standard genome sequencing and annotation.</title>
        <authorList>
            <consortium name="The Broad Institute Genomics Platform"/>
            <consortium name="The Broad Institute Genome Sequencing Center for Infectious Disease"/>
            <person name="Wu L."/>
            <person name="Ma J."/>
        </authorList>
    </citation>
    <scope>NUCLEOTIDE SEQUENCE [LARGE SCALE GENOMIC DNA]</scope>
    <source>
        <strain evidence="6">NBRC 103632</strain>
    </source>
</reference>
<organism evidence="5 6">
    <name type="scientific">Sphingobium tyrosinilyticum</name>
    <dbReference type="NCBI Taxonomy" id="2715436"/>
    <lineage>
        <taxon>Bacteria</taxon>
        <taxon>Pseudomonadati</taxon>
        <taxon>Pseudomonadota</taxon>
        <taxon>Alphaproteobacteria</taxon>
        <taxon>Sphingomonadales</taxon>
        <taxon>Sphingomonadaceae</taxon>
        <taxon>Sphingobium</taxon>
    </lineage>
</organism>
<dbReference type="PROSITE" id="PS01174">
    <property type="entry name" value="LIPASE_GDXG_SER"/>
    <property type="match status" value="1"/>
</dbReference>
<dbReference type="SUPFAM" id="SSF53474">
    <property type="entry name" value="alpha/beta-Hydrolases"/>
    <property type="match status" value="1"/>
</dbReference>
<dbReference type="InterPro" id="IPR050300">
    <property type="entry name" value="GDXG_lipolytic_enzyme"/>
</dbReference>
<sequence length="315" mass="33208">MPLDPQLEAMFAGQPDWGPVRTFPLDALREAVRSSSTQLPPPPVTLAAVSDRTIPGPAGEIPVRIYTPEGSGPFPVIAYFHGGGFVVGDLDTQDMIARGLAAGAESIVVSVDYRLAPEHKFPAAFDDCWAATQWVAANAAELGGDPALIGIAGDSAGGVLASACALLARDAGAPRLAAQINWYGPGIHPIPEEGSAIEFANGPILRLDDAHYFWELHINDDSDFDDFRASPMKAASHDGLPPAFIASAECDPIRDAVESYAPVLEKAGVEVEMKRYPGMVHGFVSWLGFLPGAQAAMADACAFAKKQFAAVRQTA</sequence>
<dbReference type="Proteomes" id="UP001595957">
    <property type="component" value="Unassembled WGS sequence"/>
</dbReference>
<dbReference type="EMBL" id="JBHSFZ010000004">
    <property type="protein sequence ID" value="MFC4593085.1"/>
    <property type="molecule type" value="Genomic_DNA"/>
</dbReference>
<evidence type="ECO:0000313" key="6">
    <source>
        <dbReference type="Proteomes" id="UP001595957"/>
    </source>
</evidence>
<feature type="active site" evidence="3">
    <location>
        <position position="155"/>
    </location>
</feature>
<dbReference type="RefSeq" id="WP_066531033.1">
    <property type="nucleotide sequence ID" value="NZ_JBHSFZ010000004.1"/>
</dbReference>
<evidence type="ECO:0000256" key="1">
    <source>
        <dbReference type="ARBA" id="ARBA00010515"/>
    </source>
</evidence>
<accession>A0ABV9ETV3</accession>
<feature type="domain" description="Alpha/beta hydrolase fold-3" evidence="4">
    <location>
        <begin position="78"/>
        <end position="284"/>
    </location>
</feature>